<dbReference type="OrthoDB" id="1751950at2759"/>
<feature type="domain" description="DUF4283" evidence="2">
    <location>
        <begin position="2"/>
        <end position="86"/>
    </location>
</feature>
<dbReference type="PaxDb" id="4097-A0A1S4BCT6"/>
<feature type="compositionally biased region" description="Basic and acidic residues" evidence="1">
    <location>
        <begin position="199"/>
        <end position="250"/>
    </location>
</feature>
<protein>
    <recommendedName>
        <fullName evidence="2">DUF4283 domain-containing protein</fullName>
    </recommendedName>
</protein>
<dbReference type="InterPro" id="IPR025558">
    <property type="entry name" value="DUF4283"/>
</dbReference>
<dbReference type="AlphaFoldDB" id="A0A1S4BCT6"/>
<proteinExistence type="predicted"/>
<dbReference type="PANTHER" id="PTHR31286">
    <property type="entry name" value="GLYCINE-RICH CELL WALL STRUCTURAL PROTEIN 1.8-LIKE"/>
    <property type="match status" value="1"/>
</dbReference>
<evidence type="ECO:0000256" key="1">
    <source>
        <dbReference type="SAM" id="MobiDB-lite"/>
    </source>
</evidence>
<sequence length="326" mass="38209">MADECRLTIVVRFLKPRAQIEKIRSTFREIFPVKGSAKIGVYDNYNVFLDFTNENDFNSVWYKRMVEIDGLQMWLQKWTPDFRPDEDIPIVPVWVLLPRLPFNMHTWHYAKQICSEIGTPLAIDVATAGKTRPSMAKVRVEIDLLKPLVHSVFIGSEDENVPLKGFTQKIEYENIPKYCRQCKKLGHNLLNCRVMEKKRAAETDKNNKEDDQKHSEEGTRVSQKEKEEEKGEKRKKEPPPNVSDKEKDVRQQNSLNKPQHRRLNCEEAIGGSDHSTSNKPQHRSEIEQDNKIALAIDDNQATITSRFRKKKKKRKQEKKCQRRRVR</sequence>
<evidence type="ECO:0000259" key="2">
    <source>
        <dbReference type="Pfam" id="PF14111"/>
    </source>
</evidence>
<accession>A0A1S4BCT6</accession>
<reference evidence="3" key="1">
    <citation type="submission" date="2025-08" db="UniProtKB">
        <authorList>
            <consortium name="RefSeq"/>
        </authorList>
    </citation>
    <scope>IDENTIFICATION</scope>
</reference>
<name>A0A1S4BCT6_TOBAC</name>
<dbReference type="KEGG" id="nta:107806875"/>
<dbReference type="OMA" id="KAACHAN"/>
<dbReference type="InterPro" id="IPR040256">
    <property type="entry name" value="At4g02000-like"/>
</dbReference>
<dbReference type="RefSeq" id="XP_016486631.1">
    <property type="nucleotide sequence ID" value="XM_016631145.1"/>
</dbReference>
<gene>
    <name evidence="3" type="primary">LOC107806875</name>
</gene>
<dbReference type="PANTHER" id="PTHR31286:SF164">
    <property type="entry name" value="ZINC FINGER, CCHC-TYPE"/>
    <property type="match status" value="1"/>
</dbReference>
<dbReference type="Pfam" id="PF14111">
    <property type="entry name" value="DUF4283"/>
    <property type="match status" value="1"/>
</dbReference>
<organism evidence="3">
    <name type="scientific">Nicotiana tabacum</name>
    <name type="common">Common tobacco</name>
    <dbReference type="NCBI Taxonomy" id="4097"/>
    <lineage>
        <taxon>Eukaryota</taxon>
        <taxon>Viridiplantae</taxon>
        <taxon>Streptophyta</taxon>
        <taxon>Embryophyta</taxon>
        <taxon>Tracheophyta</taxon>
        <taxon>Spermatophyta</taxon>
        <taxon>Magnoliopsida</taxon>
        <taxon>eudicotyledons</taxon>
        <taxon>Gunneridae</taxon>
        <taxon>Pentapetalae</taxon>
        <taxon>asterids</taxon>
        <taxon>lamiids</taxon>
        <taxon>Solanales</taxon>
        <taxon>Solanaceae</taxon>
        <taxon>Nicotianoideae</taxon>
        <taxon>Nicotianeae</taxon>
        <taxon>Nicotiana</taxon>
    </lineage>
</organism>
<evidence type="ECO:0000313" key="3">
    <source>
        <dbReference type="RefSeq" id="XP_016486631.1"/>
    </source>
</evidence>
<feature type="compositionally biased region" description="Basic residues" evidence="1">
    <location>
        <begin position="306"/>
        <end position="326"/>
    </location>
</feature>
<feature type="region of interest" description="Disordered" evidence="1">
    <location>
        <begin position="199"/>
        <end position="326"/>
    </location>
</feature>